<name>M5SL00_9BACT</name>
<comment type="caution">
    <text evidence="1">The sequence shown here is derived from an EMBL/GenBank/DDBJ whole genome shotgun (WGS) entry which is preliminary data.</text>
</comment>
<gene>
    <name evidence="1" type="ORF">RESH_02553</name>
</gene>
<reference evidence="1 2" key="1">
    <citation type="journal article" date="2013" name="Mar. Genomics">
        <title>Expression of sulfatases in Rhodopirellula baltica and the diversity of sulfatases in the genus Rhodopirellula.</title>
        <authorList>
            <person name="Wegner C.E."/>
            <person name="Richter-Heitmann T."/>
            <person name="Klindworth A."/>
            <person name="Klockow C."/>
            <person name="Richter M."/>
            <person name="Achstetter T."/>
            <person name="Glockner F.O."/>
            <person name="Harder J."/>
        </authorList>
    </citation>
    <scope>NUCLEOTIDE SEQUENCE [LARGE SCALE GENOMIC DNA]</scope>
    <source>
        <strain evidence="1 2">SH398</strain>
    </source>
</reference>
<dbReference type="EMBL" id="ANOF01000082">
    <property type="protein sequence ID" value="EMI26889.1"/>
    <property type="molecule type" value="Genomic_DNA"/>
</dbReference>
<proteinExistence type="predicted"/>
<dbReference type="STRING" id="1263868.RESH_02553"/>
<evidence type="ECO:0000313" key="1">
    <source>
        <dbReference type="EMBL" id="EMI26889.1"/>
    </source>
</evidence>
<dbReference type="PATRIC" id="fig|1263868.3.peg.2772"/>
<evidence type="ECO:0000313" key="2">
    <source>
        <dbReference type="Proteomes" id="UP000011996"/>
    </source>
</evidence>
<organism evidence="1 2">
    <name type="scientific">Rhodopirellula europaea SH398</name>
    <dbReference type="NCBI Taxonomy" id="1263868"/>
    <lineage>
        <taxon>Bacteria</taxon>
        <taxon>Pseudomonadati</taxon>
        <taxon>Planctomycetota</taxon>
        <taxon>Planctomycetia</taxon>
        <taxon>Pirellulales</taxon>
        <taxon>Pirellulaceae</taxon>
        <taxon>Rhodopirellula</taxon>
    </lineage>
</organism>
<dbReference type="AlphaFoldDB" id="M5SL00"/>
<accession>M5SL00</accession>
<dbReference type="Proteomes" id="UP000011996">
    <property type="component" value="Unassembled WGS sequence"/>
</dbReference>
<sequence length="111" mass="12797">MIPRRHELPDLAEDPNRSAIGMIGWLMLESWMSMFSMTQLVFVDRLYADLSISFIVNGRWCFQVARELTSGLRGLAPFPPIEASVYPTLVALPRRHFFTLDERLSPIDEIE</sequence>
<protein>
    <submittedName>
        <fullName evidence="1">Uncharacterized protein</fullName>
    </submittedName>
</protein>